<evidence type="ECO:0000313" key="8">
    <source>
        <dbReference type="Proteomes" id="UP000318041"/>
    </source>
</evidence>
<evidence type="ECO:0000313" key="6">
    <source>
        <dbReference type="EMBL" id="TWV67924.1"/>
    </source>
</evidence>
<dbReference type="EMBL" id="VWCJ01000006">
    <property type="protein sequence ID" value="KAA4997570.1"/>
    <property type="molecule type" value="Genomic_DNA"/>
</dbReference>
<protein>
    <submittedName>
        <fullName evidence="2">Uncharacterized protein</fullName>
    </submittedName>
</protein>
<dbReference type="Proteomes" id="UP000429838">
    <property type="component" value="Unassembled WGS sequence"/>
</dbReference>
<dbReference type="Proteomes" id="UP000319026">
    <property type="component" value="Unassembled WGS sequence"/>
</dbReference>
<reference evidence="5 9" key="2">
    <citation type="submission" date="2019-07" db="EMBL/GenBank/DDBJ databases">
        <title>Genome Sequencing of Bacteroides fragilis.</title>
        <authorList>
            <person name="Pinto K.M."/>
            <person name="Ruoff K.L."/>
            <person name="Price C.E."/>
            <person name="Valls R.A."/>
            <person name="O'Toole G.A."/>
        </authorList>
    </citation>
    <scope>NUCLEOTIDE SEQUENCE [LARGE SCALE GENOMIC DNA]</scope>
    <source>
        <strain evidence="5 9">AD135F_3B</strain>
    </source>
</reference>
<sequence>MTENDKKKQYRSLFISIMFYLPANVVNNLLYLPRLWYKNAFNVRFLPIPDSSIFATYKDWTLTMNSKYR</sequence>
<evidence type="ECO:0000313" key="3">
    <source>
        <dbReference type="EMBL" id="KAA5204121.1"/>
    </source>
</evidence>
<dbReference type="Proteomes" id="UP000318041">
    <property type="component" value="Unassembled WGS sequence"/>
</dbReference>
<keyword evidence="1" id="KW-0812">Transmembrane</keyword>
<proteinExistence type="predicted"/>
<evidence type="ECO:0000313" key="10">
    <source>
        <dbReference type="Proteomes" id="UP000429838"/>
    </source>
</evidence>
<evidence type="ECO:0000313" key="4">
    <source>
        <dbReference type="EMBL" id="TWV43767.1"/>
    </source>
</evidence>
<keyword evidence="1" id="KW-1133">Transmembrane helix</keyword>
<reference evidence="6 8" key="4">
    <citation type="submission" date="2019-08" db="EMBL/GenBank/DDBJ databases">
        <title>Genome sequencing of Bacteroides fragilis Sample_iSURF_9.</title>
        <authorList>
            <person name="Chandler J.E."/>
            <person name="Ruoff K.L."/>
            <person name="Price C.E."/>
            <person name="Valls R.A."/>
            <person name="O'Toole G.A."/>
        </authorList>
    </citation>
    <scope>NUCLEOTIDE SEQUENCE [LARGE SCALE GENOMIC DNA]</scope>
    <source>
        <strain evidence="6 8">CFPLTA004_1B</strain>
    </source>
</reference>
<evidence type="ECO:0000313" key="9">
    <source>
        <dbReference type="Proteomes" id="UP000319026"/>
    </source>
</evidence>
<evidence type="ECO:0000313" key="7">
    <source>
        <dbReference type="Proteomes" id="UP000315444"/>
    </source>
</evidence>
<dbReference type="AlphaFoldDB" id="A0A396ESN1"/>
<dbReference type="EMBL" id="VWAQ01000029">
    <property type="protein sequence ID" value="KAA5204121.1"/>
    <property type="molecule type" value="Genomic_DNA"/>
</dbReference>
<dbReference type="Proteomes" id="UP000460666">
    <property type="component" value="Unassembled WGS sequence"/>
</dbReference>
<keyword evidence="1" id="KW-0472">Membrane</keyword>
<reference evidence="10 11" key="1">
    <citation type="journal article" date="2019" name="Nat. Med.">
        <title>A library of human gut bacterial isolates paired with longitudinal multiomics data enables mechanistic microbiome research.</title>
        <authorList>
            <person name="Poyet M."/>
            <person name="Groussin M."/>
            <person name="Gibbons S.M."/>
            <person name="Avila-Pacheco J."/>
            <person name="Jiang X."/>
            <person name="Kearney S.M."/>
            <person name="Perrotta A.R."/>
            <person name="Berdy B."/>
            <person name="Zhao S."/>
            <person name="Lieberman T.D."/>
            <person name="Swanson P.K."/>
            <person name="Smith M."/>
            <person name="Roesemann S."/>
            <person name="Alexander J.E."/>
            <person name="Rich S.A."/>
            <person name="Livny J."/>
            <person name="Vlamakis H."/>
            <person name="Clish C."/>
            <person name="Bullock K."/>
            <person name="Deik A."/>
            <person name="Scott J."/>
            <person name="Pierce K.A."/>
            <person name="Xavier R.J."/>
            <person name="Alm E.J."/>
        </authorList>
    </citation>
    <scope>NUCLEOTIDE SEQUENCE [LARGE SCALE GENOMIC DNA]</scope>
    <source>
        <strain evidence="3 10">BIOML-A1</strain>
        <strain evidence="2 11">BIOML-A46</strain>
    </source>
</reference>
<reference evidence="4 7" key="3">
    <citation type="submission" date="2019-07" db="EMBL/GenBank/DDBJ databases">
        <title>Genome sequencing of Bacteroides fragilis.</title>
        <authorList>
            <person name="Galasyn E.V."/>
            <person name="Ruoff K.L."/>
            <person name="Price C.E."/>
            <person name="Valls R.A."/>
            <person name="O'Toole G.A."/>
        </authorList>
    </citation>
    <scope>NUCLEOTIDE SEQUENCE [LARGE SCALE GENOMIC DNA]</scope>
    <source>
        <strain evidence="4 7">AD135F_1B</strain>
    </source>
</reference>
<evidence type="ECO:0000256" key="1">
    <source>
        <dbReference type="SAM" id="Phobius"/>
    </source>
</evidence>
<evidence type="ECO:0000313" key="11">
    <source>
        <dbReference type="Proteomes" id="UP000460666"/>
    </source>
</evidence>
<evidence type="ECO:0000313" key="2">
    <source>
        <dbReference type="EMBL" id="KAA4997570.1"/>
    </source>
</evidence>
<gene>
    <name evidence="3" type="ORF">F2Z25_22565</name>
    <name evidence="2" type="ORF">F2Z89_11145</name>
    <name evidence="5" type="ORF">FSA03_00610</name>
    <name evidence="4" type="ORF">FSA06_00610</name>
    <name evidence="6" type="ORF">FSA08_21740</name>
</gene>
<comment type="caution">
    <text evidence="2">The sequence shown here is derived from an EMBL/GenBank/DDBJ whole genome shotgun (WGS) entry which is preliminary data.</text>
</comment>
<dbReference type="EMBL" id="VOHV01000001">
    <property type="protein sequence ID" value="TWV43767.1"/>
    <property type="molecule type" value="Genomic_DNA"/>
</dbReference>
<dbReference type="EMBL" id="VOHT01000001">
    <property type="protein sequence ID" value="TWV52140.1"/>
    <property type="molecule type" value="Genomic_DNA"/>
</dbReference>
<accession>A0A396ESN1</accession>
<evidence type="ECO:0000313" key="5">
    <source>
        <dbReference type="EMBL" id="TWV52140.1"/>
    </source>
</evidence>
<dbReference type="Proteomes" id="UP000315444">
    <property type="component" value="Unassembled WGS sequence"/>
</dbReference>
<feature type="transmembrane region" description="Helical" evidence="1">
    <location>
        <begin position="12"/>
        <end position="32"/>
    </location>
</feature>
<dbReference type="EMBL" id="VOHY01000023">
    <property type="protein sequence ID" value="TWV67924.1"/>
    <property type="molecule type" value="Genomic_DNA"/>
</dbReference>
<organism evidence="2 11">
    <name type="scientific">Bacteroides fragilis</name>
    <dbReference type="NCBI Taxonomy" id="817"/>
    <lineage>
        <taxon>Bacteria</taxon>
        <taxon>Pseudomonadati</taxon>
        <taxon>Bacteroidota</taxon>
        <taxon>Bacteroidia</taxon>
        <taxon>Bacteroidales</taxon>
        <taxon>Bacteroidaceae</taxon>
        <taxon>Bacteroides</taxon>
    </lineage>
</organism>
<name>A0A396ESN1_BACFG</name>